<sequence>MLPQFVQSESVNTGEELHTKGRSLNFVHSIRNGVAHVVTAEDVYEGYRIPAGSVVIPNQWAMLHDETLYPNPSTFSPERFLDAEGRIDPTVKDPAQIAFGFVRRICPGRYLALSSLYMTIASVLATFNIEKAVDADGLPITPSGEYMPSGVVISPLPFKVSIKPRSAATKAAIQDQQNV</sequence>
<keyword evidence="7 13" id="KW-0479">Metal-binding</keyword>
<evidence type="ECO:0000256" key="10">
    <source>
        <dbReference type="ARBA" id="ARBA00023004"/>
    </source>
</evidence>
<dbReference type="HOGENOM" id="CLU_001570_20_2_1"/>
<keyword evidence="12" id="KW-0472">Membrane</keyword>
<dbReference type="PRINTS" id="PR00463">
    <property type="entry name" value="EP450I"/>
</dbReference>
<keyword evidence="8" id="KW-1133">Transmembrane helix</keyword>
<keyword evidence="9" id="KW-0560">Oxidoreductase</keyword>
<dbReference type="GO" id="GO:0020037">
    <property type="term" value="F:heme binding"/>
    <property type="evidence" value="ECO:0007669"/>
    <property type="project" value="InterPro"/>
</dbReference>
<keyword evidence="11" id="KW-0503">Monooxygenase</keyword>
<evidence type="ECO:0000256" key="7">
    <source>
        <dbReference type="ARBA" id="ARBA00022723"/>
    </source>
</evidence>
<dbReference type="InterPro" id="IPR036396">
    <property type="entry name" value="Cyt_P450_sf"/>
</dbReference>
<evidence type="ECO:0000256" key="5">
    <source>
        <dbReference type="ARBA" id="ARBA00022617"/>
    </source>
</evidence>
<dbReference type="Proteomes" id="UP000053263">
    <property type="component" value="Unassembled WGS sequence"/>
</dbReference>
<dbReference type="PANTHER" id="PTHR46300:SF2">
    <property type="entry name" value="CYTOCHROME P450 MONOOXYGENASE ALNH-RELATED"/>
    <property type="match status" value="1"/>
</dbReference>
<keyword evidence="10 13" id="KW-0408">Iron</keyword>
<proteinExistence type="inferred from homology"/>
<dbReference type="SUPFAM" id="SSF48264">
    <property type="entry name" value="Cytochrome P450"/>
    <property type="match status" value="1"/>
</dbReference>
<organism evidence="14 15">
    <name type="scientific">Plicaturopsis crispa FD-325 SS-3</name>
    <dbReference type="NCBI Taxonomy" id="944288"/>
    <lineage>
        <taxon>Eukaryota</taxon>
        <taxon>Fungi</taxon>
        <taxon>Dikarya</taxon>
        <taxon>Basidiomycota</taxon>
        <taxon>Agaricomycotina</taxon>
        <taxon>Agaricomycetes</taxon>
        <taxon>Agaricomycetidae</taxon>
        <taxon>Amylocorticiales</taxon>
        <taxon>Amylocorticiaceae</taxon>
        <taxon>Plicatura</taxon>
        <taxon>Plicaturopsis crispa</taxon>
    </lineage>
</organism>
<dbReference type="InterPro" id="IPR001128">
    <property type="entry name" value="Cyt_P450"/>
</dbReference>
<dbReference type="AlphaFoldDB" id="A0A0C9SXT7"/>
<comment type="cofactor">
    <cofactor evidence="1 13">
        <name>heme</name>
        <dbReference type="ChEBI" id="CHEBI:30413"/>
    </cofactor>
</comment>
<comment type="pathway">
    <text evidence="3">Secondary metabolite biosynthesis.</text>
</comment>
<evidence type="ECO:0000256" key="6">
    <source>
        <dbReference type="ARBA" id="ARBA00022692"/>
    </source>
</evidence>
<protein>
    <submittedName>
        <fullName evidence="14">Unplaced genomic scaffold PLICRscaffold_17, whole genome shotgun sequence</fullName>
    </submittedName>
</protein>
<dbReference type="InterPro" id="IPR050364">
    <property type="entry name" value="Cytochrome_P450_fung"/>
</dbReference>
<dbReference type="EMBL" id="KN832570">
    <property type="protein sequence ID" value="KII84600.1"/>
    <property type="molecule type" value="Genomic_DNA"/>
</dbReference>
<evidence type="ECO:0000256" key="4">
    <source>
        <dbReference type="ARBA" id="ARBA00010617"/>
    </source>
</evidence>
<evidence type="ECO:0000313" key="15">
    <source>
        <dbReference type="Proteomes" id="UP000053263"/>
    </source>
</evidence>
<dbReference type="GO" id="GO:0016020">
    <property type="term" value="C:membrane"/>
    <property type="evidence" value="ECO:0007669"/>
    <property type="project" value="UniProtKB-SubCell"/>
</dbReference>
<comment type="subcellular location">
    <subcellularLocation>
        <location evidence="2">Membrane</location>
        <topology evidence="2">Single-pass membrane protein</topology>
    </subcellularLocation>
</comment>
<evidence type="ECO:0000256" key="8">
    <source>
        <dbReference type="ARBA" id="ARBA00022989"/>
    </source>
</evidence>
<keyword evidence="6" id="KW-0812">Transmembrane</keyword>
<evidence type="ECO:0000256" key="11">
    <source>
        <dbReference type="ARBA" id="ARBA00023033"/>
    </source>
</evidence>
<dbReference type="Gene3D" id="1.10.630.10">
    <property type="entry name" value="Cytochrome P450"/>
    <property type="match status" value="1"/>
</dbReference>
<dbReference type="InterPro" id="IPR002401">
    <property type="entry name" value="Cyt_P450_E_grp-I"/>
</dbReference>
<gene>
    <name evidence="14" type="ORF">PLICRDRAFT_179410</name>
</gene>
<dbReference type="OrthoDB" id="3934656at2759"/>
<dbReference type="Pfam" id="PF00067">
    <property type="entry name" value="p450"/>
    <property type="match status" value="1"/>
</dbReference>
<dbReference type="GO" id="GO:0016705">
    <property type="term" value="F:oxidoreductase activity, acting on paired donors, with incorporation or reduction of molecular oxygen"/>
    <property type="evidence" value="ECO:0007669"/>
    <property type="project" value="InterPro"/>
</dbReference>
<evidence type="ECO:0000256" key="13">
    <source>
        <dbReference type="PIRSR" id="PIRSR602401-1"/>
    </source>
</evidence>
<evidence type="ECO:0000256" key="12">
    <source>
        <dbReference type="ARBA" id="ARBA00023136"/>
    </source>
</evidence>
<dbReference type="GO" id="GO:0005506">
    <property type="term" value="F:iron ion binding"/>
    <property type="evidence" value="ECO:0007669"/>
    <property type="project" value="InterPro"/>
</dbReference>
<evidence type="ECO:0000313" key="14">
    <source>
        <dbReference type="EMBL" id="KII84600.1"/>
    </source>
</evidence>
<evidence type="ECO:0000256" key="9">
    <source>
        <dbReference type="ARBA" id="ARBA00023002"/>
    </source>
</evidence>
<accession>A0A0C9SXT7</accession>
<dbReference type="PANTHER" id="PTHR46300">
    <property type="entry name" value="P450, PUTATIVE (EUROFUNG)-RELATED-RELATED"/>
    <property type="match status" value="1"/>
</dbReference>
<reference evidence="14 15" key="1">
    <citation type="submission" date="2014-06" db="EMBL/GenBank/DDBJ databases">
        <title>Evolutionary Origins and Diversification of the Mycorrhizal Mutualists.</title>
        <authorList>
            <consortium name="DOE Joint Genome Institute"/>
            <consortium name="Mycorrhizal Genomics Consortium"/>
            <person name="Kohler A."/>
            <person name="Kuo A."/>
            <person name="Nagy L.G."/>
            <person name="Floudas D."/>
            <person name="Copeland A."/>
            <person name="Barry K.W."/>
            <person name="Cichocki N."/>
            <person name="Veneault-Fourrey C."/>
            <person name="LaButti K."/>
            <person name="Lindquist E.A."/>
            <person name="Lipzen A."/>
            <person name="Lundell T."/>
            <person name="Morin E."/>
            <person name="Murat C."/>
            <person name="Riley R."/>
            <person name="Ohm R."/>
            <person name="Sun H."/>
            <person name="Tunlid A."/>
            <person name="Henrissat B."/>
            <person name="Grigoriev I.V."/>
            <person name="Hibbett D.S."/>
            <person name="Martin F."/>
        </authorList>
    </citation>
    <scope>NUCLEOTIDE SEQUENCE [LARGE SCALE GENOMIC DNA]</scope>
    <source>
        <strain evidence="14 15">FD-325 SS-3</strain>
    </source>
</reference>
<name>A0A0C9SXT7_PLICR</name>
<evidence type="ECO:0000256" key="3">
    <source>
        <dbReference type="ARBA" id="ARBA00005179"/>
    </source>
</evidence>
<comment type="similarity">
    <text evidence="4">Belongs to the cytochrome P450 family.</text>
</comment>
<keyword evidence="5 13" id="KW-0349">Heme</keyword>
<feature type="binding site" description="axial binding residue" evidence="13">
    <location>
        <position position="106"/>
    </location>
    <ligand>
        <name>heme</name>
        <dbReference type="ChEBI" id="CHEBI:30413"/>
    </ligand>
    <ligandPart>
        <name>Fe</name>
        <dbReference type="ChEBI" id="CHEBI:18248"/>
    </ligandPart>
</feature>
<keyword evidence="15" id="KW-1185">Reference proteome</keyword>
<dbReference type="GO" id="GO:0004497">
    <property type="term" value="F:monooxygenase activity"/>
    <property type="evidence" value="ECO:0007669"/>
    <property type="project" value="UniProtKB-KW"/>
</dbReference>
<evidence type="ECO:0000256" key="1">
    <source>
        <dbReference type="ARBA" id="ARBA00001971"/>
    </source>
</evidence>
<evidence type="ECO:0000256" key="2">
    <source>
        <dbReference type="ARBA" id="ARBA00004167"/>
    </source>
</evidence>